<feature type="region of interest" description="Disordered" evidence="1">
    <location>
        <begin position="276"/>
        <end position="296"/>
    </location>
</feature>
<dbReference type="Pfam" id="PF18937">
    <property type="entry name" value="DUF5685"/>
    <property type="match status" value="1"/>
</dbReference>
<comment type="caution">
    <text evidence="2">The sequence shown here is derived from an EMBL/GenBank/DDBJ whole genome shotgun (WGS) entry which is preliminary data.</text>
</comment>
<organism evidence="2 3">
    <name type="scientific">Ruminococcus intestinalis</name>
    <dbReference type="NCBI Taxonomy" id="2763066"/>
    <lineage>
        <taxon>Bacteria</taxon>
        <taxon>Bacillati</taxon>
        <taxon>Bacillota</taxon>
        <taxon>Clostridia</taxon>
        <taxon>Eubacteriales</taxon>
        <taxon>Oscillospiraceae</taxon>
        <taxon>Ruminococcus</taxon>
    </lineage>
</organism>
<evidence type="ECO:0000256" key="1">
    <source>
        <dbReference type="SAM" id="MobiDB-lite"/>
    </source>
</evidence>
<reference evidence="2 3" key="1">
    <citation type="submission" date="2020-08" db="EMBL/GenBank/DDBJ databases">
        <title>Genome public.</title>
        <authorList>
            <person name="Liu C."/>
            <person name="Sun Q."/>
        </authorList>
    </citation>
    <scope>NUCLEOTIDE SEQUENCE [LARGE SCALE GENOMIC DNA]</scope>
    <source>
        <strain evidence="2 3">NSJ-71</strain>
    </source>
</reference>
<evidence type="ECO:0000313" key="3">
    <source>
        <dbReference type="Proteomes" id="UP000636755"/>
    </source>
</evidence>
<keyword evidence="3" id="KW-1185">Reference proteome</keyword>
<dbReference type="EMBL" id="JACOPS010000001">
    <property type="protein sequence ID" value="MBC5727698.1"/>
    <property type="molecule type" value="Genomic_DNA"/>
</dbReference>
<proteinExistence type="predicted"/>
<sequence>MFGYLQIEKEELLVKEFETYKAVYCGLCKQMGKDYSFLTRLTLSYDCTFYAMLLMSLHSSCGGFKKGRCTCNPLKRCNFAYSKNDDYQKAAAFSIITVYYKLIDDINDSGFFKSLFSRMIKPFFSHQRKKAKKRYPWIDEYVAEMMERQAVIEQDKSASVDISADPTAQMLGKILAKDGNDETESRVLYEYGYNIGRWIYLMDAADDIEKDAKSLSFNPFIQEDGLTLDNNIISLTLNQCLARAYDAYNLLDINGFKGILDNMMLRGFPKIQNKITDKTQKDSDKSFESQKGSKDE</sequence>
<dbReference type="Proteomes" id="UP000636755">
    <property type="component" value="Unassembled WGS sequence"/>
</dbReference>
<dbReference type="RefSeq" id="WP_186934940.1">
    <property type="nucleotide sequence ID" value="NZ_JACOPS010000001.1"/>
</dbReference>
<accession>A0ABR7HJM9</accession>
<name>A0ABR7HJM9_9FIRM</name>
<dbReference type="InterPro" id="IPR043740">
    <property type="entry name" value="DUF5685"/>
</dbReference>
<protein>
    <submittedName>
        <fullName evidence="2">Uncharacterized protein</fullName>
    </submittedName>
</protein>
<evidence type="ECO:0000313" key="2">
    <source>
        <dbReference type="EMBL" id="MBC5727698.1"/>
    </source>
</evidence>
<gene>
    <name evidence="2" type="ORF">H8R91_03970</name>
</gene>